<keyword evidence="8" id="KW-0119">Carbohydrate metabolism</keyword>
<dbReference type="SMART" id="SM00636">
    <property type="entry name" value="Glyco_18"/>
    <property type="match status" value="1"/>
</dbReference>
<reference evidence="18 19" key="1">
    <citation type="submission" date="2017-06" db="EMBL/GenBank/DDBJ databases">
        <title>Draft genome sequence of a variant of Elsinoe murrayae.</title>
        <authorList>
            <person name="Cheng Q."/>
        </authorList>
    </citation>
    <scope>NUCLEOTIDE SEQUENCE [LARGE SCALE GENOMIC DNA]</scope>
    <source>
        <strain evidence="18 19">CQ-2017a</strain>
    </source>
</reference>
<dbReference type="SUPFAM" id="SSF51445">
    <property type="entry name" value="(Trans)glycosidases"/>
    <property type="match status" value="1"/>
</dbReference>
<evidence type="ECO:0000256" key="11">
    <source>
        <dbReference type="PROSITE-ProRule" id="PRU00261"/>
    </source>
</evidence>
<dbReference type="GO" id="GO:0000272">
    <property type="term" value="P:polysaccharide catabolic process"/>
    <property type="evidence" value="ECO:0007669"/>
    <property type="project" value="UniProtKB-KW"/>
</dbReference>
<gene>
    <name evidence="18" type="ORF">CAC42_4935</name>
</gene>
<keyword evidence="14" id="KW-0732">Signal</keyword>
<feature type="disulfide bond" evidence="11">
    <location>
        <begin position="500"/>
        <end position="504"/>
    </location>
</feature>
<dbReference type="GO" id="GO:0008061">
    <property type="term" value="F:chitin binding"/>
    <property type="evidence" value="ECO:0007669"/>
    <property type="project" value="UniProtKB-UniRule"/>
</dbReference>
<evidence type="ECO:0000256" key="6">
    <source>
        <dbReference type="ARBA" id="ARBA00023024"/>
    </source>
</evidence>
<dbReference type="PROSITE" id="PS51910">
    <property type="entry name" value="GH18_2"/>
    <property type="match status" value="1"/>
</dbReference>
<dbReference type="Gene3D" id="3.10.350.10">
    <property type="entry name" value="LysM domain"/>
    <property type="match status" value="2"/>
</dbReference>
<dbReference type="STRING" id="2082308.A0A2K1QPN1"/>
<dbReference type="Gene3D" id="3.20.20.80">
    <property type="entry name" value="Glycosidases"/>
    <property type="match status" value="1"/>
</dbReference>
<keyword evidence="19" id="KW-1185">Reference proteome</keyword>
<feature type="disulfide bond" evidence="11">
    <location>
        <begin position="461"/>
        <end position="473"/>
    </location>
</feature>
<evidence type="ECO:0000313" key="19">
    <source>
        <dbReference type="Proteomes" id="UP000243797"/>
    </source>
</evidence>
<evidence type="ECO:0000256" key="2">
    <source>
        <dbReference type="ARBA" id="ARBA00008682"/>
    </source>
</evidence>
<dbReference type="InParanoid" id="A0A2K1QPN1"/>
<feature type="domain" description="Chitin-binding type-1" evidence="15">
    <location>
        <begin position="436"/>
        <end position="506"/>
    </location>
</feature>
<dbReference type="InterPro" id="IPR001223">
    <property type="entry name" value="Glyco_hydro18_cat"/>
</dbReference>
<keyword evidence="7" id="KW-0843">Virulence</keyword>
<feature type="compositionally biased region" description="Low complexity" evidence="13">
    <location>
        <begin position="279"/>
        <end position="296"/>
    </location>
</feature>
<keyword evidence="9 12" id="KW-0326">Glycosidase</keyword>
<comment type="similarity">
    <text evidence="2">Belongs to the glycosyl hydrolase 18 family. Chitinase class V subfamily.</text>
</comment>
<dbReference type="InterPro" id="IPR036779">
    <property type="entry name" value="LysM_dom_sf"/>
</dbReference>
<dbReference type="SMART" id="SM00270">
    <property type="entry name" value="ChtBD1"/>
    <property type="match status" value="1"/>
</dbReference>
<dbReference type="InterPro" id="IPR029070">
    <property type="entry name" value="Chitinase_insertion_sf"/>
</dbReference>
<dbReference type="InterPro" id="IPR018392">
    <property type="entry name" value="LysM"/>
</dbReference>
<dbReference type="Pfam" id="PF00187">
    <property type="entry name" value="Chitin_bind_1"/>
    <property type="match status" value="1"/>
</dbReference>
<feature type="domain" description="LysM" evidence="16">
    <location>
        <begin position="374"/>
        <end position="423"/>
    </location>
</feature>
<dbReference type="Proteomes" id="UP000243797">
    <property type="component" value="Unassembled WGS sequence"/>
</dbReference>
<keyword evidence="11" id="KW-1015">Disulfide bond</keyword>
<dbReference type="EC" id="3.2.1.14" evidence="3"/>
<keyword evidence="10" id="KW-0624">Polysaccharide degradation</keyword>
<dbReference type="OrthoDB" id="73875at2759"/>
<dbReference type="PROSITE" id="PS51782">
    <property type="entry name" value="LYSM"/>
    <property type="match status" value="2"/>
</dbReference>
<feature type="signal peptide" evidence="14">
    <location>
        <begin position="1"/>
        <end position="22"/>
    </location>
</feature>
<evidence type="ECO:0000256" key="5">
    <source>
        <dbReference type="ARBA" id="ARBA00022801"/>
    </source>
</evidence>
<dbReference type="GO" id="GO:0006032">
    <property type="term" value="P:chitin catabolic process"/>
    <property type="evidence" value="ECO:0007669"/>
    <property type="project" value="UniProtKB-KW"/>
</dbReference>
<keyword evidence="5 12" id="KW-0378">Hydrolase</keyword>
<comment type="caution">
    <text evidence="18">The sequence shown here is derived from an EMBL/GenBank/DDBJ whole genome shotgun (WGS) entry which is preliminary data.</text>
</comment>
<dbReference type="Pfam" id="PF00704">
    <property type="entry name" value="Glyco_hydro_18"/>
    <property type="match status" value="1"/>
</dbReference>
<evidence type="ECO:0000259" key="16">
    <source>
        <dbReference type="PROSITE" id="PS51782"/>
    </source>
</evidence>
<dbReference type="InterPro" id="IPR017853">
    <property type="entry name" value="GH"/>
</dbReference>
<dbReference type="Pfam" id="PF01476">
    <property type="entry name" value="LysM"/>
    <property type="match status" value="2"/>
</dbReference>
<evidence type="ECO:0000313" key="18">
    <source>
        <dbReference type="EMBL" id="PNS16971.1"/>
    </source>
</evidence>
<evidence type="ECO:0000256" key="4">
    <source>
        <dbReference type="ARBA" id="ARBA00022669"/>
    </source>
</evidence>
<dbReference type="SUPFAM" id="SSF54106">
    <property type="entry name" value="LysM domain"/>
    <property type="match status" value="2"/>
</dbReference>
<name>A0A2K1QPN1_9PEZI</name>
<organism evidence="18 19">
    <name type="scientific">Sphaceloma murrayae</name>
    <dbReference type="NCBI Taxonomy" id="2082308"/>
    <lineage>
        <taxon>Eukaryota</taxon>
        <taxon>Fungi</taxon>
        <taxon>Dikarya</taxon>
        <taxon>Ascomycota</taxon>
        <taxon>Pezizomycotina</taxon>
        <taxon>Dothideomycetes</taxon>
        <taxon>Dothideomycetidae</taxon>
        <taxon>Myriangiales</taxon>
        <taxon>Elsinoaceae</taxon>
        <taxon>Sphaceloma</taxon>
    </lineage>
</organism>
<accession>A0A2K1QPN1</accession>
<dbReference type="SMART" id="SM00257">
    <property type="entry name" value="LysM"/>
    <property type="match status" value="2"/>
</dbReference>
<feature type="chain" id="PRO_5014390905" description="chitinase" evidence="14">
    <location>
        <begin position="23"/>
        <end position="1430"/>
    </location>
</feature>
<proteinExistence type="inferred from homology"/>
<feature type="compositionally biased region" description="Pro residues" evidence="13">
    <location>
        <begin position="1031"/>
        <end position="1049"/>
    </location>
</feature>
<dbReference type="InterPro" id="IPR053214">
    <property type="entry name" value="LysM12-like"/>
</dbReference>
<dbReference type="PANTHER" id="PTHR47700:SF2">
    <property type="entry name" value="CHITINASE"/>
    <property type="match status" value="1"/>
</dbReference>
<feature type="region of interest" description="Disordered" evidence="13">
    <location>
        <begin position="1031"/>
        <end position="1056"/>
    </location>
</feature>
<evidence type="ECO:0000256" key="8">
    <source>
        <dbReference type="ARBA" id="ARBA00023277"/>
    </source>
</evidence>
<dbReference type="InterPro" id="IPR001002">
    <property type="entry name" value="Chitin-bd_1"/>
</dbReference>
<dbReference type="InterPro" id="IPR036861">
    <property type="entry name" value="Endochitinase-like_sf"/>
</dbReference>
<sequence>MGITGTCLLTLLSLGSTVRAVAEPPEDAVLSCPVSCESSGTDASAWSNFHDTDFLSRCNGSAVFDFNIYNSLAGGDRQVVFRACSIGGRSTSALIEEQAQDLAKDLTPPKESEGSDNIVCPEALIPISTPAKFEGLQWTTSAPDASISDLQASVRSLLQVLPASSSLSAPRIRFVQSGKMVAGIYVGSAMLESTATKLVQRFLDDAEQAAQLPQQLAAQVCGDVALSTFGIFADTQGNLGAVQQAVQGWANATCLESPSVGTKQQVTITIPTCVETLASNSTGSSTNSTGSSKNSTMLNSTPQMSKRATCSYIQAVSGDGCWSLASRCGITQTQLTTYNPSPTFCNVIVGQYVCCSAGTLPDFSPKPNSDGTCASYTVQAGDTCSAMATANSITLSQLDDFNKQTWGWAGCGPSLFVGTKICLSSGAPPMPAQLPGVSCGPQVPGTTRPANWKDIAGQNACPLNACCDGWGYCGTTDEFCVPTPADTGAPGTFGPGTNGCISNCGSGIVNNGRGPDKFMRIGYYESYNYGRPCLHMAPKNIDTSVYTHVHYAFADITSNFQVDVSATKEVFEAFKAVTGVKKILSFGGWSFSTKADTAPIFRNGVTAAQRQTFANNVVKFAIDNNLDGLDFDWEYPGAPDIPGIPPGSPSDGPNYLEFLRLVRQALPSGKSLSIAAPSSFWYLKGFPIREMNPLLDYIVYMTYDLHGQWDYGNKFTSPGCPGGNCLRSQVNMTETLNALAMVTKAGVPSYKIVVGMALYGRSFGMSDPGCTGETCTFTGPASGATPGRCTGTGGYLANYEINQILATPGRNARSFSTKEGDVMIYDNNQWVAYMTPYTYATRAAYFRQLNFGGLVDWAIDLDADYADAGTATNPGGVGGAGGGGSAGSGSNVVYIDPVIWEAQSPKVACIPPCTFVLPPWTLRSATTIIVPPETVTLEETWPMTTVVNGVVTTLRYITATKTTTISIPAITTSIIPVSNVVWSDTAVKTIYATSSIVPPPRTLTEDNRPGQTTTTSGAPFLFWFAPRAYPPGPTPIPTPPVPPPRPPPGGNAGSIIPEVGPPNPVCLRGCGTCTNCGGRDNGGGGGTGVCLNCVCVGPGCTNGGRCVGQGCTSGGGQQPAEPKNNECTSRSTGVNLHTNCRVVTTTSSRTVTSTCVTATATTIGCNIVTTNSATTVTTGSCSIPSASLASLALERTSAMSAAGTFTNGKYYPDAFSVFGGGLPITPPPTITTVIPGPTVTVTVTAPAPPAPTADCVFWDYVFFLTFQIYNMGNWNFDDGSTLQKQIDGCGTITGWEFTPFDFTGYSTALFNIDILLKAGCIERAIRSAGGPQIQCTQIPIIAGPPAAARQLRVAPTATPTATPTASPSQARNITGAVQPALPKQQFDEYENFYGDLIADANVTALMYVPADWSTEDPSTVTVYIGPTPTS</sequence>
<feature type="domain" description="GH18" evidence="17">
    <location>
        <begin position="518"/>
        <end position="876"/>
    </location>
</feature>
<feature type="region of interest" description="Disordered" evidence="13">
    <location>
        <begin position="279"/>
        <end position="301"/>
    </location>
</feature>
<feature type="domain" description="LysM" evidence="16">
    <location>
        <begin position="311"/>
        <end position="355"/>
    </location>
</feature>
<evidence type="ECO:0000259" key="15">
    <source>
        <dbReference type="PROSITE" id="PS50941"/>
    </source>
</evidence>
<comment type="catalytic activity">
    <reaction evidence="1">
        <text>Random endo-hydrolysis of N-acetyl-beta-D-glucosaminide (1-&gt;4)-beta-linkages in chitin and chitodextrins.</text>
        <dbReference type="EC" id="3.2.1.14"/>
    </reaction>
</comment>
<comment type="caution">
    <text evidence="11">Lacks conserved residue(s) required for the propagation of feature annotation.</text>
</comment>
<dbReference type="PROSITE" id="PS50941">
    <property type="entry name" value="CHIT_BIND_I_2"/>
    <property type="match status" value="1"/>
</dbReference>
<dbReference type="Gene3D" id="3.10.50.10">
    <property type="match status" value="1"/>
</dbReference>
<evidence type="ECO:0000256" key="1">
    <source>
        <dbReference type="ARBA" id="ARBA00000822"/>
    </source>
</evidence>
<evidence type="ECO:0000256" key="12">
    <source>
        <dbReference type="RuleBase" id="RU000489"/>
    </source>
</evidence>
<dbReference type="Gene3D" id="3.30.60.10">
    <property type="entry name" value="Endochitinase-like"/>
    <property type="match status" value="1"/>
</dbReference>
<dbReference type="CDD" id="cd02878">
    <property type="entry name" value="GH18_zymocin_alpha"/>
    <property type="match status" value="1"/>
</dbReference>
<keyword evidence="4 11" id="KW-0147">Chitin-binding</keyword>
<keyword evidence="6" id="KW-0146">Chitin degradation</keyword>
<evidence type="ECO:0000256" key="3">
    <source>
        <dbReference type="ARBA" id="ARBA00012729"/>
    </source>
</evidence>
<dbReference type="CDD" id="cd00118">
    <property type="entry name" value="LysM"/>
    <property type="match status" value="2"/>
</dbReference>
<dbReference type="GO" id="GO:0008843">
    <property type="term" value="F:endochitinase activity"/>
    <property type="evidence" value="ECO:0007669"/>
    <property type="project" value="UniProtKB-EC"/>
</dbReference>
<evidence type="ECO:0000259" key="17">
    <source>
        <dbReference type="PROSITE" id="PS51910"/>
    </source>
</evidence>
<dbReference type="SUPFAM" id="SSF57016">
    <property type="entry name" value="Plant lectins/antimicrobial peptides"/>
    <property type="match status" value="1"/>
</dbReference>
<protein>
    <recommendedName>
        <fullName evidence="3">chitinase</fullName>
        <ecNumber evidence="3">3.2.1.14</ecNumber>
    </recommendedName>
</protein>
<evidence type="ECO:0000256" key="14">
    <source>
        <dbReference type="SAM" id="SignalP"/>
    </source>
</evidence>
<dbReference type="CDD" id="cd00035">
    <property type="entry name" value="ChtBD1"/>
    <property type="match status" value="1"/>
</dbReference>
<evidence type="ECO:0000256" key="10">
    <source>
        <dbReference type="ARBA" id="ARBA00023326"/>
    </source>
</evidence>
<feature type="disulfide bond" evidence="11">
    <location>
        <begin position="466"/>
        <end position="480"/>
    </location>
</feature>
<dbReference type="SUPFAM" id="SSF54556">
    <property type="entry name" value="Chitinase insertion domain"/>
    <property type="match status" value="1"/>
</dbReference>
<dbReference type="PROSITE" id="PS01095">
    <property type="entry name" value="GH18_1"/>
    <property type="match status" value="1"/>
</dbReference>
<evidence type="ECO:0000256" key="7">
    <source>
        <dbReference type="ARBA" id="ARBA00023026"/>
    </source>
</evidence>
<evidence type="ECO:0000256" key="13">
    <source>
        <dbReference type="SAM" id="MobiDB-lite"/>
    </source>
</evidence>
<evidence type="ECO:0000256" key="9">
    <source>
        <dbReference type="ARBA" id="ARBA00023295"/>
    </source>
</evidence>
<dbReference type="InterPro" id="IPR011583">
    <property type="entry name" value="Chitinase_II/V-like_cat"/>
</dbReference>
<dbReference type="PANTHER" id="PTHR47700">
    <property type="entry name" value="V CHITINASE, PUTATIVE (AFU_ORTHOLOGUE AFUA_6G13720)-RELATED"/>
    <property type="match status" value="1"/>
</dbReference>
<dbReference type="InterPro" id="IPR001579">
    <property type="entry name" value="Glyco_hydro_18_chit_AS"/>
</dbReference>
<dbReference type="EMBL" id="NKHZ01000055">
    <property type="protein sequence ID" value="PNS16971.1"/>
    <property type="molecule type" value="Genomic_DNA"/>
</dbReference>